<dbReference type="RefSeq" id="XP_024351074.1">
    <property type="nucleotide sequence ID" value="XM_024494453.1"/>
</dbReference>
<feature type="region of interest" description="Disordered" evidence="1">
    <location>
        <begin position="1"/>
        <end position="87"/>
    </location>
</feature>
<evidence type="ECO:0000313" key="2">
    <source>
        <dbReference type="EMBL" id="EUB59878.1"/>
    </source>
</evidence>
<accession>W6UFJ3</accession>
<dbReference type="KEGG" id="egl:EGR_05204"/>
<organism evidence="2 3">
    <name type="scientific">Echinococcus granulosus</name>
    <name type="common">Hydatid tapeworm</name>
    <dbReference type="NCBI Taxonomy" id="6210"/>
    <lineage>
        <taxon>Eukaryota</taxon>
        <taxon>Metazoa</taxon>
        <taxon>Spiralia</taxon>
        <taxon>Lophotrochozoa</taxon>
        <taxon>Platyhelminthes</taxon>
        <taxon>Cestoda</taxon>
        <taxon>Eucestoda</taxon>
        <taxon>Cyclophyllidea</taxon>
        <taxon>Taeniidae</taxon>
        <taxon>Echinococcus</taxon>
        <taxon>Echinococcus granulosus group</taxon>
    </lineage>
</organism>
<dbReference type="Proteomes" id="UP000019149">
    <property type="component" value="Unassembled WGS sequence"/>
</dbReference>
<name>W6UFJ3_ECHGR</name>
<dbReference type="EMBL" id="APAU02000037">
    <property type="protein sequence ID" value="EUB59878.1"/>
    <property type="molecule type" value="Genomic_DNA"/>
</dbReference>
<dbReference type="CTD" id="36340919"/>
<keyword evidence="3" id="KW-1185">Reference proteome</keyword>
<dbReference type="GeneID" id="36340919"/>
<feature type="compositionally biased region" description="Pro residues" evidence="1">
    <location>
        <begin position="33"/>
        <end position="45"/>
    </location>
</feature>
<evidence type="ECO:0000256" key="1">
    <source>
        <dbReference type="SAM" id="MobiDB-lite"/>
    </source>
</evidence>
<sequence>MTDVCVQARRVANNQRSRVRGPKKPLSKYSTSSPPPPPPPPPPSFWSPFKTNPLSPPTATNSSSTSTENTGSNLLLGSTTSGSGSPL</sequence>
<feature type="compositionally biased region" description="Basic residues" evidence="1">
    <location>
        <begin position="17"/>
        <end position="26"/>
    </location>
</feature>
<evidence type="ECO:0000313" key="3">
    <source>
        <dbReference type="Proteomes" id="UP000019149"/>
    </source>
</evidence>
<gene>
    <name evidence="2" type="ORF">EGR_05204</name>
</gene>
<comment type="caution">
    <text evidence="2">The sequence shown here is derived from an EMBL/GenBank/DDBJ whole genome shotgun (WGS) entry which is preliminary data.</text>
</comment>
<reference evidence="2 3" key="1">
    <citation type="journal article" date="2013" name="Nat. Genet.">
        <title>The genome of the hydatid tapeworm Echinococcus granulosus.</title>
        <authorList>
            <person name="Zheng H."/>
            <person name="Zhang W."/>
            <person name="Zhang L."/>
            <person name="Zhang Z."/>
            <person name="Li J."/>
            <person name="Lu G."/>
            <person name="Zhu Y."/>
            <person name="Wang Y."/>
            <person name="Huang Y."/>
            <person name="Liu J."/>
            <person name="Kang H."/>
            <person name="Chen J."/>
            <person name="Wang L."/>
            <person name="Chen A."/>
            <person name="Yu S."/>
            <person name="Gao Z."/>
            <person name="Jin L."/>
            <person name="Gu W."/>
            <person name="Wang Z."/>
            <person name="Zhao L."/>
            <person name="Shi B."/>
            <person name="Wen H."/>
            <person name="Lin R."/>
            <person name="Jones M.K."/>
            <person name="Brejova B."/>
            <person name="Vinar T."/>
            <person name="Zhao G."/>
            <person name="McManus D.P."/>
            <person name="Chen Z."/>
            <person name="Zhou Y."/>
            <person name="Wang S."/>
        </authorList>
    </citation>
    <scope>NUCLEOTIDE SEQUENCE [LARGE SCALE GENOMIC DNA]</scope>
</reference>
<feature type="compositionally biased region" description="Low complexity" evidence="1">
    <location>
        <begin position="46"/>
        <end position="87"/>
    </location>
</feature>
<protein>
    <submittedName>
        <fullName evidence="2">Uncharacterized protein</fullName>
    </submittedName>
</protein>
<dbReference type="AlphaFoldDB" id="W6UFJ3"/>
<proteinExistence type="predicted"/>